<dbReference type="InterPro" id="IPR001360">
    <property type="entry name" value="Glyco_hydro_1"/>
</dbReference>
<organism evidence="5 6">
    <name type="scientific">Hungatella hathewayi</name>
    <dbReference type="NCBI Taxonomy" id="154046"/>
    <lineage>
        <taxon>Bacteria</taxon>
        <taxon>Bacillati</taxon>
        <taxon>Bacillota</taxon>
        <taxon>Clostridia</taxon>
        <taxon>Lachnospirales</taxon>
        <taxon>Lachnospiraceae</taxon>
        <taxon>Hungatella</taxon>
    </lineage>
</organism>
<evidence type="ECO:0000256" key="1">
    <source>
        <dbReference type="ARBA" id="ARBA00010838"/>
    </source>
</evidence>
<dbReference type="EMBL" id="CYZE01000022">
    <property type="protein sequence ID" value="CUP24506.1"/>
    <property type="molecule type" value="Genomic_DNA"/>
</dbReference>
<evidence type="ECO:0000313" key="5">
    <source>
        <dbReference type="EMBL" id="CUP24506.1"/>
    </source>
</evidence>
<dbReference type="Gene3D" id="3.20.20.80">
    <property type="entry name" value="Glycosidases"/>
    <property type="match status" value="1"/>
</dbReference>
<dbReference type="AlphaFoldDB" id="A0A174LP66"/>
<comment type="similarity">
    <text evidence="1 4">Belongs to the glycosyl hydrolase 1 family.</text>
</comment>
<dbReference type="Pfam" id="PF00232">
    <property type="entry name" value="Glyco_hydro_1"/>
    <property type="match status" value="1"/>
</dbReference>
<dbReference type="GO" id="GO:0008706">
    <property type="term" value="F:6-phospho-beta-glucosidase activity"/>
    <property type="evidence" value="ECO:0007669"/>
    <property type="project" value="UniProtKB-EC"/>
</dbReference>
<keyword evidence="2 5" id="KW-0378">Hydrolase</keyword>
<dbReference type="PRINTS" id="PR00131">
    <property type="entry name" value="GLHYDRLASE1"/>
</dbReference>
<evidence type="ECO:0000313" key="6">
    <source>
        <dbReference type="Proteomes" id="UP000095651"/>
    </source>
</evidence>
<dbReference type="FunFam" id="3.20.20.80:FF:000004">
    <property type="entry name" value="Beta-glucosidase 6-phospho-beta-glucosidase"/>
    <property type="match status" value="1"/>
</dbReference>
<proteinExistence type="inferred from homology"/>
<reference evidence="5 6" key="1">
    <citation type="submission" date="2015-09" db="EMBL/GenBank/DDBJ databases">
        <authorList>
            <consortium name="Pathogen Informatics"/>
        </authorList>
    </citation>
    <scope>NUCLEOTIDE SEQUENCE [LARGE SCALE GENOMIC DNA]</scope>
    <source>
        <strain evidence="5 6">2789STDY5608850</strain>
    </source>
</reference>
<evidence type="ECO:0000256" key="2">
    <source>
        <dbReference type="ARBA" id="ARBA00022801"/>
    </source>
</evidence>
<evidence type="ECO:0000256" key="4">
    <source>
        <dbReference type="RuleBase" id="RU003690"/>
    </source>
</evidence>
<dbReference type="EC" id="3.2.1.86" evidence="5"/>
<dbReference type="PANTHER" id="PTHR10353:SF136">
    <property type="entry name" value="ARYL-PHOSPHO-BETA-D-GLUCOSIDASE BGLC"/>
    <property type="match status" value="1"/>
</dbReference>
<dbReference type="GO" id="GO:0005829">
    <property type="term" value="C:cytosol"/>
    <property type="evidence" value="ECO:0007669"/>
    <property type="project" value="TreeGrafter"/>
</dbReference>
<sequence length="491" mass="56924">MKYSKNPVFPEGFLWGASSAAWQVEGATTEDGRTPAIIDLNSQTKKPYADNSVASDHYHHYKEDVALMRECGFTSYRFSISWSRVIPAADREVNPMGIAFYNNLINELLEAGITPIITLYHYDMPCWVDEKYGGWHNRAIIDEFDYYCRVCFENFGDRVKYWLSINEQNMQIVYGDWLGVSKGCTDWFKEKWQINHIMNLCHSKAVVACHELVKDGKIGPVPGYVPIYPYSCRPEDQIGAMNAEELTQKIWDDLYVFREYSSFVKNYWKINDIDPDIRPGDMELIAQAKIDFIAVNCYRSDVGMAPDASYKQEIGLNKSGIKGEFVYPNLPGEYALARNPYVEVTDWDWHIDPVCMRYSLRYLWDHYHLPMVITEAGYGAHEELGEDGKIHDQARIDYLREYVYNVGLAIQDGVEVFGFNPWSFTDLLSTGNGMAKRYGLVFVNRTDDDLRDMKRIKKDSFDWYSTLIHSNGQEWGTDMSQWRNFAKNKVE</sequence>
<accession>A0A174LP66</accession>
<dbReference type="PANTHER" id="PTHR10353">
    <property type="entry name" value="GLYCOSYL HYDROLASE"/>
    <property type="match status" value="1"/>
</dbReference>
<dbReference type="Proteomes" id="UP000095651">
    <property type="component" value="Unassembled WGS sequence"/>
</dbReference>
<dbReference type="InterPro" id="IPR017853">
    <property type="entry name" value="GH"/>
</dbReference>
<gene>
    <name evidence="5" type="primary">bglC_2</name>
    <name evidence="5" type="ORF">ERS852407_05406</name>
</gene>
<keyword evidence="3 5" id="KW-0326">Glycosidase</keyword>
<name>A0A174LP66_9FIRM</name>
<dbReference type="RefSeq" id="WP_055659895.1">
    <property type="nucleotide sequence ID" value="NZ_CABIXC010000022.1"/>
</dbReference>
<protein>
    <submittedName>
        <fullName evidence="5">Beta-glucosidase/6-phospho-beta-glucosidase /beta-galactosidase</fullName>
        <ecNumber evidence="5">3.2.1.86</ecNumber>
    </submittedName>
</protein>
<dbReference type="GO" id="GO:0016052">
    <property type="term" value="P:carbohydrate catabolic process"/>
    <property type="evidence" value="ECO:0007669"/>
    <property type="project" value="TreeGrafter"/>
</dbReference>
<evidence type="ECO:0000256" key="3">
    <source>
        <dbReference type="ARBA" id="ARBA00023295"/>
    </source>
</evidence>
<dbReference type="SUPFAM" id="SSF51445">
    <property type="entry name" value="(Trans)glycosidases"/>
    <property type="match status" value="1"/>
</dbReference>